<sequence>MVLVVEEDDDDNGEEQEEKEEEEEKDDDDDDANEEEEDGCENTLRPIVEKDEDDVDLTTISSPNWYDSFATSSPSFTILHVYDTVFCGFSAKLTSLQASTLQTSSPYILSLIYEKIRRVHTTRSPEFLWLKTADTSGLLKELDFGSDLVIRVLDDTGVWPERESFDDRGLREVTVTVVVTTVGSGSFGGGGIKTSVPIRFGGGGTISGGVSCSGTGYGGGGCRGSYRDPIETKVDDWEIKSLFGVLLVDIVEEQRRNLFEWRCFLLDIVPKEMVTYLRSSRALRMFIEQSHDEVYGCLKGGSGNSGGKRLAISMVEEAWLSEKEKV</sequence>
<evidence type="ECO:0000256" key="2">
    <source>
        <dbReference type="ARBA" id="ARBA00022729"/>
    </source>
</evidence>
<proteinExistence type="inferred from homology"/>
<dbReference type="Proteomes" id="UP001151760">
    <property type="component" value="Unassembled WGS sequence"/>
</dbReference>
<keyword evidence="2" id="KW-0732">Signal</keyword>
<evidence type="ECO:0000313" key="6">
    <source>
        <dbReference type="Proteomes" id="UP001151760"/>
    </source>
</evidence>
<dbReference type="PANTHER" id="PTHR10795">
    <property type="entry name" value="PROPROTEIN CONVERTASE SUBTILISIN/KEXIN"/>
    <property type="match status" value="1"/>
</dbReference>
<keyword evidence="6" id="KW-1185">Reference proteome</keyword>
<dbReference type="InterPro" id="IPR037045">
    <property type="entry name" value="S8pro/Inhibitor_I9_sf"/>
</dbReference>
<evidence type="ECO:0000256" key="3">
    <source>
        <dbReference type="SAM" id="MobiDB-lite"/>
    </source>
</evidence>
<dbReference type="Gene3D" id="3.30.70.80">
    <property type="entry name" value="Peptidase S8 propeptide/proteinase inhibitor I9"/>
    <property type="match status" value="1"/>
</dbReference>
<comment type="similarity">
    <text evidence="1">Belongs to the peptidase S8 family.</text>
</comment>
<feature type="domain" description="Inhibitor I9" evidence="4">
    <location>
        <begin position="61"/>
        <end position="104"/>
    </location>
</feature>
<feature type="region of interest" description="Disordered" evidence="3">
    <location>
        <begin position="1"/>
        <end position="53"/>
    </location>
</feature>
<evidence type="ECO:0000256" key="1">
    <source>
        <dbReference type="ARBA" id="ARBA00011073"/>
    </source>
</evidence>
<name>A0ABQ5EPA3_9ASTR</name>
<evidence type="ECO:0000313" key="5">
    <source>
        <dbReference type="EMBL" id="GJT52697.1"/>
    </source>
</evidence>
<protein>
    <recommendedName>
        <fullName evidence="4">Inhibitor I9 domain-containing protein</fullName>
    </recommendedName>
</protein>
<dbReference type="InterPro" id="IPR045051">
    <property type="entry name" value="SBT"/>
</dbReference>
<reference evidence="5" key="1">
    <citation type="journal article" date="2022" name="Int. J. Mol. Sci.">
        <title>Draft Genome of Tanacetum Coccineum: Genomic Comparison of Closely Related Tanacetum-Family Plants.</title>
        <authorList>
            <person name="Yamashiro T."/>
            <person name="Shiraishi A."/>
            <person name="Nakayama K."/>
            <person name="Satake H."/>
        </authorList>
    </citation>
    <scope>NUCLEOTIDE SEQUENCE</scope>
</reference>
<reference evidence="5" key="2">
    <citation type="submission" date="2022-01" db="EMBL/GenBank/DDBJ databases">
        <authorList>
            <person name="Yamashiro T."/>
            <person name="Shiraishi A."/>
            <person name="Satake H."/>
            <person name="Nakayama K."/>
        </authorList>
    </citation>
    <scope>NUCLEOTIDE SEQUENCE</scope>
</reference>
<accession>A0ABQ5EPA3</accession>
<feature type="compositionally biased region" description="Acidic residues" evidence="3">
    <location>
        <begin position="1"/>
        <end position="40"/>
    </location>
</feature>
<organism evidence="5 6">
    <name type="scientific">Tanacetum coccineum</name>
    <dbReference type="NCBI Taxonomy" id="301880"/>
    <lineage>
        <taxon>Eukaryota</taxon>
        <taxon>Viridiplantae</taxon>
        <taxon>Streptophyta</taxon>
        <taxon>Embryophyta</taxon>
        <taxon>Tracheophyta</taxon>
        <taxon>Spermatophyta</taxon>
        <taxon>Magnoliopsida</taxon>
        <taxon>eudicotyledons</taxon>
        <taxon>Gunneridae</taxon>
        <taxon>Pentapetalae</taxon>
        <taxon>asterids</taxon>
        <taxon>campanulids</taxon>
        <taxon>Asterales</taxon>
        <taxon>Asteraceae</taxon>
        <taxon>Asteroideae</taxon>
        <taxon>Anthemideae</taxon>
        <taxon>Anthemidinae</taxon>
        <taxon>Tanacetum</taxon>
    </lineage>
</organism>
<gene>
    <name evidence="5" type="ORF">Tco_0978854</name>
</gene>
<evidence type="ECO:0000259" key="4">
    <source>
        <dbReference type="Pfam" id="PF05922"/>
    </source>
</evidence>
<comment type="caution">
    <text evidence="5">The sequence shown here is derived from an EMBL/GenBank/DDBJ whole genome shotgun (WGS) entry which is preliminary data.</text>
</comment>
<dbReference type="EMBL" id="BQNB010016520">
    <property type="protein sequence ID" value="GJT52697.1"/>
    <property type="molecule type" value="Genomic_DNA"/>
</dbReference>
<dbReference type="InterPro" id="IPR010259">
    <property type="entry name" value="S8pro/Inhibitor_I9"/>
</dbReference>
<dbReference type="Pfam" id="PF05922">
    <property type="entry name" value="Inhibitor_I9"/>
    <property type="match status" value="1"/>
</dbReference>